<keyword evidence="2" id="KW-1133">Transmembrane helix</keyword>
<dbReference type="PATRIC" id="fig|1158609.3.peg.1949"/>
<feature type="transmembrane region" description="Helical" evidence="2">
    <location>
        <begin position="157"/>
        <end position="177"/>
    </location>
</feature>
<dbReference type="eggNOG" id="COG0671">
    <property type="taxonomic scope" value="Bacteria"/>
</dbReference>
<feature type="transmembrane region" description="Helical" evidence="2">
    <location>
        <begin position="124"/>
        <end position="145"/>
    </location>
</feature>
<protein>
    <recommendedName>
        <fullName evidence="3">Phosphatidic acid phosphatase type 2/haloperoxidase domain-containing protein</fullName>
    </recommendedName>
</protein>
<dbReference type="Gene3D" id="1.20.144.10">
    <property type="entry name" value="Phosphatidic acid phosphatase type 2/haloperoxidase"/>
    <property type="match status" value="2"/>
</dbReference>
<keyword evidence="7" id="KW-1185">Reference proteome</keyword>
<dbReference type="AlphaFoldDB" id="R2QV37"/>
<accession>R2QV37</accession>
<evidence type="ECO:0000256" key="1">
    <source>
        <dbReference type="ARBA" id="ARBA00006068"/>
    </source>
</evidence>
<feature type="transmembrane region" description="Helical" evidence="2">
    <location>
        <begin position="189"/>
        <end position="208"/>
    </location>
</feature>
<feature type="transmembrane region" description="Helical" evidence="2">
    <location>
        <begin position="229"/>
        <end position="248"/>
    </location>
</feature>
<dbReference type="OrthoDB" id="27330at2"/>
<dbReference type="SUPFAM" id="SSF48317">
    <property type="entry name" value="Acid phosphatase/Vanadium-dependent haloperoxidase"/>
    <property type="match status" value="1"/>
</dbReference>
<dbReference type="InterPro" id="IPR000326">
    <property type="entry name" value="PAP2/HPO"/>
</dbReference>
<evidence type="ECO:0000259" key="3">
    <source>
        <dbReference type="SMART" id="SM00014"/>
    </source>
</evidence>
<dbReference type="EMBL" id="ASWB01000002">
    <property type="protein sequence ID" value="EOT72094.1"/>
    <property type="molecule type" value="Genomic_DNA"/>
</dbReference>
<name>R2QV37_9ENTE</name>
<dbReference type="Proteomes" id="UP000014157">
    <property type="component" value="Unassembled WGS sequence"/>
</dbReference>
<dbReference type="PANTHER" id="PTHR33392">
    <property type="entry name" value="POLYISOPRENYL-TEICHOIC ACID--PEPTIDOGLYCAN TEICHOIC ACID TRANSFERASE TAGU"/>
    <property type="match status" value="1"/>
</dbReference>
<dbReference type="SMART" id="SM00014">
    <property type="entry name" value="acidPPc"/>
    <property type="match status" value="1"/>
</dbReference>
<keyword evidence="2" id="KW-0812">Transmembrane</keyword>
<evidence type="ECO:0000313" key="4">
    <source>
        <dbReference type="EMBL" id="EOH99223.1"/>
    </source>
</evidence>
<dbReference type="Pfam" id="PF01569">
    <property type="entry name" value="PAP2"/>
    <property type="match status" value="1"/>
</dbReference>
<evidence type="ECO:0000313" key="7">
    <source>
        <dbReference type="Proteomes" id="UP000014157"/>
    </source>
</evidence>
<dbReference type="NCBIfam" id="TIGR00350">
    <property type="entry name" value="lytR_cpsA_psr"/>
    <property type="match status" value="1"/>
</dbReference>
<proteinExistence type="inferred from homology"/>
<feature type="transmembrane region" description="Helical" evidence="2">
    <location>
        <begin position="54"/>
        <end position="79"/>
    </location>
</feature>
<dbReference type="eggNOG" id="COG1316">
    <property type="taxonomic scope" value="Bacteria"/>
</dbReference>
<comment type="caution">
    <text evidence="4">The sequence shown here is derived from an EMBL/GenBank/DDBJ whole genome shotgun (WGS) entry which is preliminary data.</text>
</comment>
<dbReference type="EMBL" id="AJAS01000015">
    <property type="protein sequence ID" value="EOH99223.1"/>
    <property type="molecule type" value="Genomic_DNA"/>
</dbReference>
<dbReference type="RefSeq" id="WP_010765370.1">
    <property type="nucleotide sequence ID" value="NZ_ASWB01000002.1"/>
</dbReference>
<dbReference type="Pfam" id="PF03816">
    <property type="entry name" value="LytR_cpsA_psr"/>
    <property type="match status" value="1"/>
</dbReference>
<reference evidence="5 7" key="2">
    <citation type="submission" date="2013-03" db="EMBL/GenBank/DDBJ databases">
        <title>The Genome Sequence of Enterococcus moraviensis BAA-383 (PacBio/Illumina hybrid assembly).</title>
        <authorList>
            <consortium name="The Broad Institute Genomics Platform"/>
            <consortium name="The Broad Institute Genome Sequencing Center for Infectious Disease"/>
            <person name="Earl A."/>
            <person name="Russ C."/>
            <person name="Gilmore M."/>
            <person name="Surin D."/>
            <person name="Walker B."/>
            <person name="Young S."/>
            <person name="Zeng Q."/>
            <person name="Gargeya S."/>
            <person name="Fitzgerald M."/>
            <person name="Haas B."/>
            <person name="Abouelleil A."/>
            <person name="Allen A.W."/>
            <person name="Alvarado L."/>
            <person name="Arachchi H.M."/>
            <person name="Berlin A.M."/>
            <person name="Chapman S.B."/>
            <person name="Gainer-Dewar J."/>
            <person name="Goldberg J."/>
            <person name="Griggs A."/>
            <person name="Gujja S."/>
            <person name="Hansen M."/>
            <person name="Howarth C."/>
            <person name="Imamovic A."/>
            <person name="Ireland A."/>
            <person name="Larimer J."/>
            <person name="McCowan C."/>
            <person name="Murphy C."/>
            <person name="Pearson M."/>
            <person name="Poon T.W."/>
            <person name="Priest M."/>
            <person name="Roberts A."/>
            <person name="Saif S."/>
            <person name="Shea T."/>
            <person name="Sisk P."/>
            <person name="Sykes S."/>
            <person name="Wortman J."/>
            <person name="Nusbaum C."/>
            <person name="Birren B."/>
        </authorList>
    </citation>
    <scope>NUCLEOTIDE SEQUENCE [LARGE SCALE GENOMIC DNA]</scope>
    <source>
        <strain evidence="5 7">ATCC BAA-383</strain>
    </source>
</reference>
<sequence>MNTLKEKKFTPALVSIVLFSVLTVLVVNQVSWFTYVDSMIYQFDWEANAVITSIVTVFAKTATIIPTFIISLIVSVILWRNKHKLVAIWMSSNILVVSALGYILKITVARPRPDVTQLVEKTSYSFPSGHSLLAMCLACSILLSVQTIYSKQNKKGLLLKKIVIAYVLLIGLSRIYLRVHFPSDVMAGFLLSFAWVNLSYVCLQRIYLNRTFQTALSKKRFIQKTILSVLTLLLLVVASASVYGATVFKNVQKTADKIYQPLNRKTKSVELTNSEPVSFLLLGIANDSKRKTDLRANTIMVVTVNNQLKKTTITSIPRDAYVEIIGKDGVYDKINHAHSFGGDEMMIETVEHYLEIPINHYFVINMDGLAALSDAVGGVTVNNDFEFDAEGIHYPKGEQHLGGWETLQYARMRYEDPLGDYGRQKRQREVTIQLTKELTSMKSVLRYQELLDVIGENGQTDMTLDQMMLLMKNYQKALENIESYQMQGEGFTGDGYTGEEGISYQGISEEERDKVITALKQQLNLN</sequence>
<gene>
    <name evidence="5" type="ORF">I586_01902</name>
    <name evidence="4" type="ORF">UAY_02000</name>
</gene>
<feature type="domain" description="Phosphatidic acid phosphatase type 2/haloperoxidase" evidence="3">
    <location>
        <begin position="89"/>
        <end position="200"/>
    </location>
</feature>
<dbReference type="InterPro" id="IPR036938">
    <property type="entry name" value="PAP2/HPO_sf"/>
</dbReference>
<reference evidence="4 6" key="1">
    <citation type="submission" date="2013-02" db="EMBL/GenBank/DDBJ databases">
        <title>The Genome Sequence of Enterococcus moraviensis BAA-383.</title>
        <authorList>
            <consortium name="The Broad Institute Genome Sequencing Platform"/>
            <consortium name="The Broad Institute Genome Sequencing Center for Infectious Disease"/>
            <person name="Earl A.M."/>
            <person name="Gilmore M.S."/>
            <person name="Lebreton F."/>
            <person name="Walker B."/>
            <person name="Young S.K."/>
            <person name="Zeng Q."/>
            <person name="Gargeya S."/>
            <person name="Fitzgerald M."/>
            <person name="Haas B."/>
            <person name="Abouelleil A."/>
            <person name="Alvarado L."/>
            <person name="Arachchi H.M."/>
            <person name="Berlin A.M."/>
            <person name="Chapman S.B."/>
            <person name="Dewar J."/>
            <person name="Goldberg J."/>
            <person name="Griggs A."/>
            <person name="Gujja S."/>
            <person name="Hansen M."/>
            <person name="Howarth C."/>
            <person name="Imamovic A."/>
            <person name="Larimer J."/>
            <person name="McCowan C."/>
            <person name="Murphy C."/>
            <person name="Neiman D."/>
            <person name="Pearson M."/>
            <person name="Priest M."/>
            <person name="Roberts A."/>
            <person name="Saif S."/>
            <person name="Shea T."/>
            <person name="Sisk P."/>
            <person name="Sykes S."/>
            <person name="Wortman J."/>
            <person name="Nusbaum C."/>
            <person name="Birren B."/>
        </authorList>
    </citation>
    <scope>NUCLEOTIDE SEQUENCE [LARGE SCALE GENOMIC DNA]</scope>
    <source>
        <strain evidence="4 6">ATCC BAA-383</strain>
    </source>
</reference>
<dbReference type="PANTHER" id="PTHR33392:SF6">
    <property type="entry name" value="POLYISOPRENYL-TEICHOIC ACID--PEPTIDOGLYCAN TEICHOIC ACID TRANSFERASE TAGU"/>
    <property type="match status" value="1"/>
</dbReference>
<evidence type="ECO:0000313" key="5">
    <source>
        <dbReference type="EMBL" id="EOT72094.1"/>
    </source>
</evidence>
<keyword evidence="2" id="KW-0472">Membrane</keyword>
<dbReference type="InterPro" id="IPR004474">
    <property type="entry name" value="LytR_CpsA_psr"/>
</dbReference>
<feature type="transmembrane region" description="Helical" evidence="2">
    <location>
        <begin position="12"/>
        <end position="34"/>
    </location>
</feature>
<feature type="transmembrane region" description="Helical" evidence="2">
    <location>
        <begin position="86"/>
        <end position="104"/>
    </location>
</feature>
<evidence type="ECO:0000313" key="6">
    <source>
        <dbReference type="Proteomes" id="UP000013781"/>
    </source>
</evidence>
<organism evidence="4 6">
    <name type="scientific">Enterococcus moraviensis ATCC BAA-383</name>
    <dbReference type="NCBI Taxonomy" id="1158609"/>
    <lineage>
        <taxon>Bacteria</taxon>
        <taxon>Bacillati</taxon>
        <taxon>Bacillota</taxon>
        <taxon>Bacilli</taxon>
        <taxon>Lactobacillales</taxon>
        <taxon>Enterococcaceae</taxon>
        <taxon>Enterococcus</taxon>
    </lineage>
</organism>
<dbReference type="Proteomes" id="UP000013781">
    <property type="component" value="Unassembled WGS sequence"/>
</dbReference>
<dbReference type="Gene3D" id="3.40.630.190">
    <property type="entry name" value="LCP protein"/>
    <property type="match status" value="1"/>
</dbReference>
<dbReference type="InterPro" id="IPR050922">
    <property type="entry name" value="LytR/CpsA/Psr_CW_biosynth"/>
</dbReference>
<comment type="similarity">
    <text evidence="1">Belongs to the LytR/CpsA/Psr (LCP) family.</text>
</comment>
<evidence type="ECO:0000256" key="2">
    <source>
        <dbReference type="SAM" id="Phobius"/>
    </source>
</evidence>
<dbReference type="CDD" id="cd03392">
    <property type="entry name" value="PAP2_like_2"/>
    <property type="match status" value="1"/>
</dbReference>
<dbReference type="HOGENOM" id="CLU_016455_2_3_9"/>
<dbReference type="STRING" id="155617.RV09_GL002689"/>